<gene>
    <name evidence="1" type="ORF">V9T40_009214</name>
</gene>
<evidence type="ECO:0000313" key="2">
    <source>
        <dbReference type="Proteomes" id="UP001367676"/>
    </source>
</evidence>
<protein>
    <submittedName>
        <fullName evidence="1">Uncharacterized protein</fullName>
    </submittedName>
</protein>
<comment type="caution">
    <text evidence="1">The sequence shown here is derived from an EMBL/GenBank/DDBJ whole genome shotgun (WGS) entry which is preliminary data.</text>
</comment>
<name>A0AAN9Y6J8_9HEMI</name>
<dbReference type="EMBL" id="JBBCAQ010000010">
    <property type="protein sequence ID" value="KAK7601773.1"/>
    <property type="molecule type" value="Genomic_DNA"/>
</dbReference>
<accession>A0AAN9Y6J8</accession>
<dbReference type="AlphaFoldDB" id="A0AAN9Y6J8"/>
<sequence length="531" mass="62696">MMGDQRFTCGRYKNRTFEEIAKNDADFCESVLKTAVCNKYYPEDFKSYLQSLRRPSIHETNVTGFIHKWDENMEAEFRKIIGSPKIEIKKVHPAADGYPNGNLGVFIRYFFKKCIFNLQNADASSYNIELFATIFPFKVSKMVPPARLPVRELFDEKFHATIATFMVHHFENKCDSAASIVDLFLRNIYDFKKKHFDECTMRKLKNVVNDAVDSDKSFFTVTYANDYLRQFPRLSTDGVYRYTQLRQMYNSLCAAFGHEDLGDQRRRHIRMLPEINCYELLLLLEPDFYMDRQTQYIEWFQKYLFFFAYAVESADNAVFFIDDPLYECMKGYVQYRTSREVPENLKLCVWLVTLIHRRTQPLDKSNRDNFEVDDQNLQHIRNYVENFPGIESAIVDFSLPTSLLLLGIPIVTKDTTINVFYTKSEKSKLSDFYEVIIRALMCPMNIKKICIYNAYSGVETSMMVPPLKKEVLEFVRQYNNYDPAQILPVEHIFTHSLEQYFEKSTIQWYSKYPRKTNTLPVYDYKEIFGDA</sequence>
<evidence type="ECO:0000313" key="1">
    <source>
        <dbReference type="EMBL" id="KAK7601773.1"/>
    </source>
</evidence>
<reference evidence="1 2" key="1">
    <citation type="submission" date="2024-03" db="EMBL/GenBank/DDBJ databases">
        <title>Adaptation during the transition from Ophiocordyceps entomopathogen to insect associate is accompanied by gene loss and intensified selection.</title>
        <authorList>
            <person name="Ward C.M."/>
            <person name="Onetto C.A."/>
            <person name="Borneman A.R."/>
        </authorList>
    </citation>
    <scope>NUCLEOTIDE SEQUENCE [LARGE SCALE GENOMIC DNA]</scope>
    <source>
        <strain evidence="1">AWRI1</strain>
        <tissue evidence="1">Single Adult Female</tissue>
    </source>
</reference>
<dbReference type="Proteomes" id="UP001367676">
    <property type="component" value="Unassembled WGS sequence"/>
</dbReference>
<organism evidence="1 2">
    <name type="scientific">Parthenolecanium corni</name>
    <dbReference type="NCBI Taxonomy" id="536013"/>
    <lineage>
        <taxon>Eukaryota</taxon>
        <taxon>Metazoa</taxon>
        <taxon>Ecdysozoa</taxon>
        <taxon>Arthropoda</taxon>
        <taxon>Hexapoda</taxon>
        <taxon>Insecta</taxon>
        <taxon>Pterygota</taxon>
        <taxon>Neoptera</taxon>
        <taxon>Paraneoptera</taxon>
        <taxon>Hemiptera</taxon>
        <taxon>Sternorrhyncha</taxon>
        <taxon>Coccoidea</taxon>
        <taxon>Coccidae</taxon>
        <taxon>Parthenolecanium</taxon>
    </lineage>
</organism>
<proteinExistence type="predicted"/>
<keyword evidence="2" id="KW-1185">Reference proteome</keyword>